<dbReference type="EMBL" id="JAVXZY010000010">
    <property type="protein sequence ID" value="MDT9001591.1"/>
    <property type="molecule type" value="Genomic_DNA"/>
</dbReference>
<evidence type="ECO:0000313" key="5">
    <source>
        <dbReference type="Proteomes" id="UP001246372"/>
    </source>
</evidence>
<reference evidence="4" key="1">
    <citation type="submission" date="2023-09" db="EMBL/GenBank/DDBJ databases">
        <title>Paucibacter sp. APW11 Genome sequencing and assembly.</title>
        <authorList>
            <person name="Kim I."/>
        </authorList>
    </citation>
    <scope>NUCLEOTIDE SEQUENCE</scope>
    <source>
        <strain evidence="4">APW11</strain>
    </source>
</reference>
<name>A0ABU3PHX2_9BURK</name>
<evidence type="ECO:0000256" key="1">
    <source>
        <dbReference type="ARBA" id="ARBA00022723"/>
    </source>
</evidence>
<dbReference type="InterPro" id="IPR002509">
    <property type="entry name" value="NODB_dom"/>
</dbReference>
<dbReference type="InterPro" id="IPR011330">
    <property type="entry name" value="Glyco_hydro/deAcase_b/a-brl"/>
</dbReference>
<dbReference type="PROSITE" id="PS51677">
    <property type="entry name" value="NODB"/>
    <property type="match status" value="1"/>
</dbReference>
<dbReference type="RefSeq" id="WP_315652476.1">
    <property type="nucleotide sequence ID" value="NZ_JAVXZY010000010.1"/>
</dbReference>
<dbReference type="SUPFAM" id="SSF88713">
    <property type="entry name" value="Glycoside hydrolase/deacetylase"/>
    <property type="match status" value="1"/>
</dbReference>
<dbReference type="PANTHER" id="PTHR10587">
    <property type="entry name" value="GLYCOSYL TRANSFERASE-RELATED"/>
    <property type="match status" value="1"/>
</dbReference>
<gene>
    <name evidence="4" type="ORF">RQP53_20105</name>
</gene>
<protein>
    <submittedName>
        <fullName evidence="4">Polysaccharide deacetylase family protein</fullName>
    </submittedName>
</protein>
<evidence type="ECO:0000256" key="2">
    <source>
        <dbReference type="ARBA" id="ARBA00022801"/>
    </source>
</evidence>
<dbReference type="CDD" id="cd10917">
    <property type="entry name" value="CE4_NodB_like_6s_7s"/>
    <property type="match status" value="1"/>
</dbReference>
<organism evidence="4 5">
    <name type="scientific">Roseateles aquae</name>
    <dbReference type="NCBI Taxonomy" id="3077235"/>
    <lineage>
        <taxon>Bacteria</taxon>
        <taxon>Pseudomonadati</taxon>
        <taxon>Pseudomonadota</taxon>
        <taxon>Betaproteobacteria</taxon>
        <taxon>Burkholderiales</taxon>
        <taxon>Sphaerotilaceae</taxon>
        <taxon>Roseateles</taxon>
    </lineage>
</organism>
<dbReference type="Pfam" id="PF01522">
    <property type="entry name" value="Polysacc_deac_1"/>
    <property type="match status" value="1"/>
</dbReference>
<comment type="caution">
    <text evidence="4">The sequence shown here is derived from an EMBL/GenBank/DDBJ whole genome shotgun (WGS) entry which is preliminary data.</text>
</comment>
<keyword evidence="5" id="KW-1185">Reference proteome</keyword>
<proteinExistence type="predicted"/>
<dbReference type="Gene3D" id="3.20.20.370">
    <property type="entry name" value="Glycoside hydrolase/deacetylase"/>
    <property type="match status" value="1"/>
</dbReference>
<evidence type="ECO:0000259" key="3">
    <source>
        <dbReference type="PROSITE" id="PS51677"/>
    </source>
</evidence>
<feature type="domain" description="NodB homology" evidence="3">
    <location>
        <begin position="174"/>
        <end position="366"/>
    </location>
</feature>
<dbReference type="Proteomes" id="UP001246372">
    <property type="component" value="Unassembled WGS sequence"/>
</dbReference>
<dbReference type="InterPro" id="IPR050248">
    <property type="entry name" value="Polysacc_deacetylase_ArnD"/>
</dbReference>
<sequence>MPNKLKARLDELLSLYRDEQLLAQVSPQDPRHAQAQAALYRIRKDQQAQTQKLVASLTAAAHAGQIEPLQELMAVAGAVSRTELPALRPLLSELRLQTAWHGSLHEQLLVLFQQLRVAADGDERQRWLQGLEQQQDIEQRLSRHLGNTPLSIEDLHLARAAREREWHGLELPARTVLLSFDDGPHPVHTPAILKTLGEHGLKAMFFQVGRNLGERENGQAIVKHNQEIVAQVIAGGHAIGNHSYSHPQMSKLGEAAIDEEIDLTQQLLDQLVPAGPARTGMFRAPYGALNEQVLAELEQRHLRLVLWNIDSMDWADPSPASIVQRVLEELDHAGRGIVLMHDIHQRSAEALPLLIKQLRARGYRFAHWDGQALVVTEAEASGGTATHAEQKP</sequence>
<dbReference type="PANTHER" id="PTHR10587:SF133">
    <property type="entry name" value="CHITIN DEACETYLASE 1-RELATED"/>
    <property type="match status" value="1"/>
</dbReference>
<evidence type="ECO:0000313" key="4">
    <source>
        <dbReference type="EMBL" id="MDT9001591.1"/>
    </source>
</evidence>
<accession>A0ABU3PHX2</accession>
<keyword evidence="2" id="KW-0378">Hydrolase</keyword>
<keyword evidence="1" id="KW-0479">Metal-binding</keyword>